<evidence type="ECO:0000256" key="1">
    <source>
        <dbReference type="ARBA" id="ARBA00022737"/>
    </source>
</evidence>
<proteinExistence type="predicted"/>
<keyword evidence="5" id="KW-1185">Reference proteome</keyword>
<feature type="domain" description="Nephrocystin 3-like N-terminal" evidence="3">
    <location>
        <begin position="81"/>
        <end position="235"/>
    </location>
</feature>
<dbReference type="EMBL" id="ML769914">
    <property type="protein sequence ID" value="KAE9386077.1"/>
    <property type="molecule type" value="Genomic_DNA"/>
</dbReference>
<dbReference type="PANTHER" id="PTHR10039:SF16">
    <property type="entry name" value="GPI INOSITOL-DEACYLASE"/>
    <property type="match status" value="1"/>
</dbReference>
<dbReference type="SUPFAM" id="SSF52540">
    <property type="entry name" value="P-loop containing nucleoside triphosphate hydrolases"/>
    <property type="match status" value="1"/>
</dbReference>
<dbReference type="AlphaFoldDB" id="A0A6A4GL90"/>
<dbReference type="PANTHER" id="PTHR10039">
    <property type="entry name" value="AMELOGENIN"/>
    <property type="match status" value="1"/>
</dbReference>
<organism evidence="4 5">
    <name type="scientific">Gymnopus androsaceus JB14</name>
    <dbReference type="NCBI Taxonomy" id="1447944"/>
    <lineage>
        <taxon>Eukaryota</taxon>
        <taxon>Fungi</taxon>
        <taxon>Dikarya</taxon>
        <taxon>Basidiomycota</taxon>
        <taxon>Agaricomycotina</taxon>
        <taxon>Agaricomycetes</taxon>
        <taxon>Agaricomycetidae</taxon>
        <taxon>Agaricales</taxon>
        <taxon>Marasmiineae</taxon>
        <taxon>Omphalotaceae</taxon>
        <taxon>Gymnopus</taxon>
    </lineage>
</organism>
<gene>
    <name evidence="4" type="ORF">BT96DRAFT_928474</name>
</gene>
<dbReference type="InterPro" id="IPR054471">
    <property type="entry name" value="GPIID_WHD"/>
</dbReference>
<dbReference type="InterPro" id="IPR036770">
    <property type="entry name" value="Ankyrin_rpt-contain_sf"/>
</dbReference>
<dbReference type="Pfam" id="PF22939">
    <property type="entry name" value="WHD_GPIID"/>
    <property type="match status" value="1"/>
</dbReference>
<name>A0A6A4GL90_9AGAR</name>
<evidence type="ECO:0000313" key="5">
    <source>
        <dbReference type="Proteomes" id="UP000799118"/>
    </source>
</evidence>
<keyword evidence="1" id="KW-0677">Repeat</keyword>
<feature type="non-terminal residue" evidence="4">
    <location>
        <position position="1"/>
    </location>
</feature>
<feature type="domain" description="GPI inositol-deacylase winged helix" evidence="2">
    <location>
        <begin position="342"/>
        <end position="422"/>
    </location>
</feature>
<reference evidence="4" key="1">
    <citation type="journal article" date="2019" name="Environ. Microbiol.">
        <title>Fungal ecological strategies reflected in gene transcription - a case study of two litter decomposers.</title>
        <authorList>
            <person name="Barbi F."/>
            <person name="Kohler A."/>
            <person name="Barry K."/>
            <person name="Baskaran P."/>
            <person name="Daum C."/>
            <person name="Fauchery L."/>
            <person name="Ihrmark K."/>
            <person name="Kuo A."/>
            <person name="LaButti K."/>
            <person name="Lipzen A."/>
            <person name="Morin E."/>
            <person name="Grigoriev I.V."/>
            <person name="Henrissat B."/>
            <person name="Lindahl B."/>
            <person name="Martin F."/>
        </authorList>
    </citation>
    <scope>NUCLEOTIDE SEQUENCE</scope>
    <source>
        <strain evidence="4">JB14</strain>
    </source>
</reference>
<protein>
    <submittedName>
        <fullName evidence="4">Uncharacterized protein</fullName>
    </submittedName>
</protein>
<dbReference type="Gene3D" id="3.40.50.300">
    <property type="entry name" value="P-loop containing nucleotide triphosphate hydrolases"/>
    <property type="match status" value="1"/>
</dbReference>
<accession>A0A6A4GL90</accession>
<sequence>MSEELVTNHRKHSLNVNSHDTGMFANASNFEISGGQFMVTASGEERNLTSTSDEEKKISEWLNAPDCLTNFTTAINKKTAGTGQWILSHPEYVMWRNSPNILWIKGKAGSGKTILSTTIIEDLRHHGKDNVCFHYFDSRDNSGAKSGYRGLLLSLIQQMSYHKQTIHSALQRLYESCRHGLSVAPPSNTELEICLNMILEEATPFIVLDAMDECCETVEVLNWLSSISNKLWIVVTSCHPPEGQLASVTGQITIDNPDSGIHEDIATYLQIQMQNHIFKGDLKTQVTTKLIEKSQGQFRWVDCQFKVLKRCATPKVVWRTLEKLPHDLEETYAQAVKKSMESEHNEDAHNLLLWLTYAFEPLSLNQVADILSIDLDEQVVDQRDLMDFKLHLVIDSNLVAIDTNNVVQLAHYSVKEFLIKSSKYTQTLGLFEINEQLAHHNISQACIIYILQLKNDFLMDDQSWPSFPLVHYASKYWIDHMKALNVLSSNDALYNLAMKILNEESPQFITWSEIYEFYEKWKDINYNSEEILHKVASTIQKEHYIGGKPLYYAAICSHKNLVEFLVSNNQNLDAQGGTYGSCQRLVPHNTRYQASRLPT</sequence>
<dbReference type="InterPro" id="IPR027417">
    <property type="entry name" value="P-loop_NTPase"/>
</dbReference>
<dbReference type="SUPFAM" id="SSF48403">
    <property type="entry name" value="Ankyrin repeat"/>
    <property type="match status" value="1"/>
</dbReference>
<dbReference type="Pfam" id="PF24883">
    <property type="entry name" value="NPHP3_N"/>
    <property type="match status" value="1"/>
</dbReference>
<dbReference type="OrthoDB" id="7464126at2759"/>
<evidence type="ECO:0000313" key="4">
    <source>
        <dbReference type="EMBL" id="KAE9386077.1"/>
    </source>
</evidence>
<evidence type="ECO:0000259" key="2">
    <source>
        <dbReference type="Pfam" id="PF22939"/>
    </source>
</evidence>
<dbReference type="InterPro" id="IPR056884">
    <property type="entry name" value="NPHP3-like_N"/>
</dbReference>
<dbReference type="Proteomes" id="UP000799118">
    <property type="component" value="Unassembled WGS sequence"/>
</dbReference>
<evidence type="ECO:0000259" key="3">
    <source>
        <dbReference type="Pfam" id="PF24883"/>
    </source>
</evidence>